<comment type="caution">
    <text evidence="2">The sequence shown here is derived from an EMBL/GenBank/DDBJ whole genome shotgun (WGS) entry which is preliminary data.</text>
</comment>
<sequence>MNDNTKGSWIGPRFMSFSNWYYCGISGNLPLCASPSNEGCRLVVQRHTTRDDVDDAEQHRRSTTDDDRHRTTLNEGVLWRAQWADCGGMEDRVDGASSGGGTYDGRQRTPNNTEQRRSTTNDDVGGYRTADGASGKGETTAGVKRREMCGRRQMRSTRMKGKGDVSQVRTGHGALFGASLHPSLVFCSVAATPSLFVPFLTASPFFRKAQPCLGEVEEDGAATEVDADGPSGE</sequence>
<organism evidence="2 3">
    <name type="scientific">Pholiota conissans</name>
    <dbReference type="NCBI Taxonomy" id="109636"/>
    <lineage>
        <taxon>Eukaryota</taxon>
        <taxon>Fungi</taxon>
        <taxon>Dikarya</taxon>
        <taxon>Basidiomycota</taxon>
        <taxon>Agaricomycotina</taxon>
        <taxon>Agaricomycetes</taxon>
        <taxon>Agaricomycetidae</taxon>
        <taxon>Agaricales</taxon>
        <taxon>Agaricineae</taxon>
        <taxon>Strophariaceae</taxon>
        <taxon>Pholiota</taxon>
    </lineage>
</organism>
<name>A0A9P5YM79_9AGAR</name>
<proteinExistence type="predicted"/>
<gene>
    <name evidence="2" type="ORF">BDN70DRAFT_902351</name>
</gene>
<reference evidence="2" key="1">
    <citation type="submission" date="2020-11" db="EMBL/GenBank/DDBJ databases">
        <authorList>
            <consortium name="DOE Joint Genome Institute"/>
            <person name="Ahrendt S."/>
            <person name="Riley R."/>
            <person name="Andreopoulos W."/>
            <person name="Labutti K."/>
            <person name="Pangilinan J."/>
            <person name="Ruiz-Duenas F.J."/>
            <person name="Barrasa J.M."/>
            <person name="Sanchez-Garcia M."/>
            <person name="Camarero S."/>
            <person name="Miyauchi S."/>
            <person name="Serrano A."/>
            <person name="Linde D."/>
            <person name="Babiker R."/>
            <person name="Drula E."/>
            <person name="Ayuso-Fernandez I."/>
            <person name="Pacheco R."/>
            <person name="Padilla G."/>
            <person name="Ferreira P."/>
            <person name="Barriuso J."/>
            <person name="Kellner H."/>
            <person name="Castanera R."/>
            <person name="Alfaro M."/>
            <person name="Ramirez L."/>
            <person name="Pisabarro A.G."/>
            <person name="Kuo A."/>
            <person name="Tritt A."/>
            <person name="Lipzen A."/>
            <person name="He G."/>
            <person name="Yan M."/>
            <person name="Ng V."/>
            <person name="Cullen D."/>
            <person name="Martin F."/>
            <person name="Rosso M.-N."/>
            <person name="Henrissat B."/>
            <person name="Hibbett D."/>
            <person name="Martinez A.T."/>
            <person name="Grigoriev I.V."/>
        </authorList>
    </citation>
    <scope>NUCLEOTIDE SEQUENCE</scope>
    <source>
        <strain evidence="2">CIRM-BRFM 674</strain>
    </source>
</reference>
<evidence type="ECO:0000313" key="2">
    <source>
        <dbReference type="EMBL" id="KAF9470150.1"/>
    </source>
</evidence>
<evidence type="ECO:0000313" key="3">
    <source>
        <dbReference type="Proteomes" id="UP000807469"/>
    </source>
</evidence>
<dbReference type="Proteomes" id="UP000807469">
    <property type="component" value="Unassembled WGS sequence"/>
</dbReference>
<accession>A0A9P5YM79</accession>
<evidence type="ECO:0000256" key="1">
    <source>
        <dbReference type="SAM" id="MobiDB-lite"/>
    </source>
</evidence>
<protein>
    <submittedName>
        <fullName evidence="2">Uncharacterized protein</fullName>
    </submittedName>
</protein>
<dbReference type="AlphaFoldDB" id="A0A9P5YM79"/>
<feature type="region of interest" description="Disordered" evidence="1">
    <location>
        <begin position="49"/>
        <end position="69"/>
    </location>
</feature>
<dbReference type="EMBL" id="MU156233">
    <property type="protein sequence ID" value="KAF9470150.1"/>
    <property type="molecule type" value="Genomic_DNA"/>
</dbReference>
<feature type="region of interest" description="Disordered" evidence="1">
    <location>
        <begin position="90"/>
        <end position="143"/>
    </location>
</feature>
<keyword evidence="3" id="KW-1185">Reference proteome</keyword>